<dbReference type="InterPro" id="IPR012349">
    <property type="entry name" value="Split_barrel_FMN-bd"/>
</dbReference>
<dbReference type="Gene3D" id="2.30.110.10">
    <property type="entry name" value="Electron Transport, Fmn-binding Protein, Chain A"/>
    <property type="match status" value="1"/>
</dbReference>
<dbReference type="KEGG" id="saca:FFV09_15440"/>
<organism evidence="1 2">
    <name type="scientific">Saccharibacillus brassicae</name>
    <dbReference type="NCBI Taxonomy" id="2583377"/>
    <lineage>
        <taxon>Bacteria</taxon>
        <taxon>Bacillati</taxon>
        <taxon>Bacillota</taxon>
        <taxon>Bacilli</taxon>
        <taxon>Bacillales</taxon>
        <taxon>Paenibacillaceae</taxon>
        <taxon>Saccharibacillus</taxon>
    </lineage>
</organism>
<dbReference type="SUPFAM" id="SSF50475">
    <property type="entry name" value="FMN-binding split barrel"/>
    <property type="match status" value="1"/>
</dbReference>
<dbReference type="AlphaFoldDB" id="A0A4Y6V1H6"/>
<name>A0A4Y6V1H6_SACBS</name>
<proteinExistence type="predicted"/>
<dbReference type="Proteomes" id="UP000316968">
    <property type="component" value="Chromosome"/>
</dbReference>
<evidence type="ECO:0000313" key="2">
    <source>
        <dbReference type="Proteomes" id="UP000316968"/>
    </source>
</evidence>
<evidence type="ECO:0000313" key="1">
    <source>
        <dbReference type="EMBL" id="QDH22115.1"/>
    </source>
</evidence>
<dbReference type="OrthoDB" id="6518717at2"/>
<reference evidence="1 2" key="1">
    <citation type="submission" date="2019-06" db="EMBL/GenBank/DDBJ databases">
        <title>Saccharibacillus brassicae sp. nov., an endophytic bacterium isolated from Chinese cabbage seeds (Brassica pekinensis).</title>
        <authorList>
            <person name="Jiang L."/>
            <person name="Lee J."/>
            <person name="Kim S.W."/>
        </authorList>
    </citation>
    <scope>NUCLEOTIDE SEQUENCE [LARGE SCALE GENOMIC DNA]</scope>
    <source>
        <strain evidence="2">KCTC 43072 / ATSA2</strain>
    </source>
</reference>
<dbReference type="RefSeq" id="WP_141448659.1">
    <property type="nucleotide sequence ID" value="NZ_CP041217.1"/>
</dbReference>
<accession>A0A4Y6V1H6</accession>
<sequence>MDTGRLPGLNDALYALLDGTDLGGKTHIALTLHTVDEEGYPHQAMVSAGEVWAEDQNRLRIALWIGTGTTANLLRSGRALLAVVHGGVSYTARLRAEALPELAGARHPRARFAADVTDVRADVAKYATLTGGITIDLHDPQAVVERWQETLEELKR</sequence>
<gene>
    <name evidence="1" type="ORF">FFV09_15440</name>
</gene>
<keyword evidence="2" id="KW-1185">Reference proteome</keyword>
<protein>
    <submittedName>
        <fullName evidence="1">Pyridoxamine 5'-phosphate oxidase family protein</fullName>
    </submittedName>
</protein>
<dbReference type="EMBL" id="CP041217">
    <property type="protein sequence ID" value="QDH22115.1"/>
    <property type="molecule type" value="Genomic_DNA"/>
</dbReference>